<organism evidence="1 2">
    <name type="scientific">Methylocapsa polymorpha</name>
    <dbReference type="NCBI Taxonomy" id="3080828"/>
    <lineage>
        <taxon>Bacteria</taxon>
        <taxon>Pseudomonadati</taxon>
        <taxon>Pseudomonadota</taxon>
        <taxon>Alphaproteobacteria</taxon>
        <taxon>Hyphomicrobiales</taxon>
        <taxon>Beijerinckiaceae</taxon>
        <taxon>Methylocapsa</taxon>
    </lineage>
</organism>
<reference evidence="1 2" key="1">
    <citation type="submission" date="2023-10" db="EMBL/GenBank/DDBJ databases">
        <title>Novel methanotroph of the genus Methylocapsa from a subarctic wetland.</title>
        <authorList>
            <person name="Belova S.E."/>
            <person name="Oshkin I.Y."/>
            <person name="Miroshnikov K."/>
            <person name="Dedysh S.N."/>
        </authorList>
    </citation>
    <scope>NUCLEOTIDE SEQUENCE [LARGE SCALE GENOMIC DNA]</scope>
    <source>
        <strain evidence="1 2">RX1</strain>
    </source>
</reference>
<name>A0ABZ0HSJ3_9HYPH</name>
<dbReference type="Pfam" id="PF08282">
    <property type="entry name" value="Hydrolase_3"/>
    <property type="match status" value="1"/>
</dbReference>
<evidence type="ECO:0000313" key="2">
    <source>
        <dbReference type="Proteomes" id="UP001626536"/>
    </source>
</evidence>
<protein>
    <submittedName>
        <fullName evidence="1">HAD hydrolase family protein</fullName>
    </submittedName>
</protein>
<keyword evidence="2" id="KW-1185">Reference proteome</keyword>
<sequence length="171" mass="18919">MKKPSIFILDVDGVMTDGMLYYTIEGKVMKRFGPDDHDGLNLIKQYLPVQFISGDAKGFAITAKRIRDDMQYPLELVSTIHRRNWIAERYPLDEVIYMGDGIFDALVLGRVGYGIAPSNASPLAKSAAHFVTQAAGGDRAVAEACIHLLEKFFEPLNLEGLLVKKIEVSGT</sequence>
<gene>
    <name evidence="1" type="ORF">RZS28_17230</name>
</gene>
<keyword evidence="1" id="KW-0378">Hydrolase</keyword>
<evidence type="ECO:0000313" key="1">
    <source>
        <dbReference type="EMBL" id="WOJ89513.1"/>
    </source>
</evidence>
<dbReference type="SUPFAM" id="SSF56784">
    <property type="entry name" value="HAD-like"/>
    <property type="match status" value="1"/>
</dbReference>
<dbReference type="RefSeq" id="WP_407338958.1">
    <property type="nucleotide sequence ID" value="NZ_CP136862.1"/>
</dbReference>
<dbReference type="GO" id="GO:0016787">
    <property type="term" value="F:hydrolase activity"/>
    <property type="evidence" value="ECO:0007669"/>
    <property type="project" value="UniProtKB-KW"/>
</dbReference>
<dbReference type="InterPro" id="IPR023214">
    <property type="entry name" value="HAD_sf"/>
</dbReference>
<accession>A0ABZ0HSJ3</accession>
<dbReference type="InterPro" id="IPR036412">
    <property type="entry name" value="HAD-like_sf"/>
</dbReference>
<dbReference type="Gene3D" id="3.40.50.1000">
    <property type="entry name" value="HAD superfamily/HAD-like"/>
    <property type="match status" value="1"/>
</dbReference>
<dbReference type="EMBL" id="CP136862">
    <property type="protein sequence ID" value="WOJ89513.1"/>
    <property type="molecule type" value="Genomic_DNA"/>
</dbReference>
<dbReference type="Proteomes" id="UP001626536">
    <property type="component" value="Chromosome"/>
</dbReference>
<proteinExistence type="predicted"/>